<dbReference type="Proteomes" id="UP001291623">
    <property type="component" value="Unassembled WGS sequence"/>
</dbReference>
<evidence type="ECO:0000313" key="4">
    <source>
        <dbReference type="Proteomes" id="UP001291623"/>
    </source>
</evidence>
<dbReference type="AlphaFoldDB" id="A0AAE1QQL3"/>
<dbReference type="InterPro" id="IPR050466">
    <property type="entry name" value="Carboxylest/Gibb_receptor"/>
</dbReference>
<dbReference type="GO" id="GO:0016787">
    <property type="term" value="F:hydrolase activity"/>
    <property type="evidence" value="ECO:0007669"/>
    <property type="project" value="InterPro"/>
</dbReference>
<name>A0AAE1QQL3_9SOLA</name>
<dbReference type="SUPFAM" id="SSF53474">
    <property type="entry name" value="alpha/beta-Hydrolases"/>
    <property type="match status" value="1"/>
</dbReference>
<dbReference type="InterPro" id="IPR029058">
    <property type="entry name" value="AB_hydrolase_fold"/>
</dbReference>
<gene>
    <name evidence="3" type="ORF">RND71_042412</name>
</gene>
<organism evidence="3 4">
    <name type="scientific">Anisodus tanguticus</name>
    <dbReference type="NCBI Taxonomy" id="243964"/>
    <lineage>
        <taxon>Eukaryota</taxon>
        <taxon>Viridiplantae</taxon>
        <taxon>Streptophyta</taxon>
        <taxon>Embryophyta</taxon>
        <taxon>Tracheophyta</taxon>
        <taxon>Spermatophyta</taxon>
        <taxon>Magnoliopsida</taxon>
        <taxon>eudicotyledons</taxon>
        <taxon>Gunneridae</taxon>
        <taxon>Pentapetalae</taxon>
        <taxon>asterids</taxon>
        <taxon>lamiids</taxon>
        <taxon>Solanales</taxon>
        <taxon>Solanaceae</taxon>
        <taxon>Solanoideae</taxon>
        <taxon>Hyoscyameae</taxon>
        <taxon>Anisodus</taxon>
    </lineage>
</organism>
<dbReference type="EMBL" id="JAVYJV010000024">
    <property type="protein sequence ID" value="KAK4337925.1"/>
    <property type="molecule type" value="Genomic_DNA"/>
</dbReference>
<evidence type="ECO:0000259" key="2">
    <source>
        <dbReference type="Pfam" id="PF07859"/>
    </source>
</evidence>
<comment type="caution">
    <text evidence="3">The sequence shown here is derived from an EMBL/GenBank/DDBJ whole genome shotgun (WGS) entry which is preliminary data.</text>
</comment>
<dbReference type="PANTHER" id="PTHR23024">
    <property type="entry name" value="ARYLACETAMIDE DEACETYLASE"/>
    <property type="match status" value="1"/>
</dbReference>
<proteinExistence type="inferred from homology"/>
<dbReference type="PANTHER" id="PTHR23024:SF645">
    <property type="entry name" value="ALPHA_BETA HYDROLASE FOLD-3 DOMAIN-CONTAINING PROTEIN"/>
    <property type="match status" value="1"/>
</dbReference>
<dbReference type="Pfam" id="PF07859">
    <property type="entry name" value="Abhydrolase_3"/>
    <property type="match status" value="1"/>
</dbReference>
<sequence length="187" mass="20821">MSTTMSDQNHQAMPIDPNVDPYGYVGMVRHSDGSIPRILERYVPVDTLGCSLVVTKDIAINSSKNTWARVILPRRVLNFTTTISTAKLSLCRRQILAVVVSIEYCQAHKHRLPTAYEDCMKALHWIKNKPDELLADYTDFSKCFLMGTSAGGNIAYNLGLCAAACWDNLKPLEIKGLILNQPFFGGK</sequence>
<dbReference type="InterPro" id="IPR013094">
    <property type="entry name" value="AB_hydrolase_3"/>
</dbReference>
<evidence type="ECO:0000256" key="1">
    <source>
        <dbReference type="ARBA" id="ARBA00010515"/>
    </source>
</evidence>
<accession>A0AAE1QQL3</accession>
<keyword evidence="4" id="KW-1185">Reference proteome</keyword>
<protein>
    <recommendedName>
        <fullName evidence="2">Alpha/beta hydrolase fold-3 domain-containing protein</fullName>
    </recommendedName>
</protein>
<feature type="domain" description="Alpha/beta hydrolase fold-3" evidence="2">
    <location>
        <begin position="93"/>
        <end position="183"/>
    </location>
</feature>
<evidence type="ECO:0000313" key="3">
    <source>
        <dbReference type="EMBL" id="KAK4337925.1"/>
    </source>
</evidence>
<comment type="similarity">
    <text evidence="1">Belongs to the 'GDXG' lipolytic enzyme family.</text>
</comment>
<dbReference type="Gene3D" id="3.40.50.1820">
    <property type="entry name" value="alpha/beta hydrolase"/>
    <property type="match status" value="1"/>
</dbReference>
<reference evidence="3" key="1">
    <citation type="submission" date="2023-12" db="EMBL/GenBank/DDBJ databases">
        <title>Genome assembly of Anisodus tanguticus.</title>
        <authorList>
            <person name="Wang Y.-J."/>
        </authorList>
    </citation>
    <scope>NUCLEOTIDE SEQUENCE</scope>
    <source>
        <strain evidence="3">KB-2021</strain>
        <tissue evidence="3">Leaf</tissue>
    </source>
</reference>